<name>A0A4R5V5U8_9BACT</name>
<reference evidence="1 2" key="1">
    <citation type="submission" date="2019-03" db="EMBL/GenBank/DDBJ databases">
        <title>Algoriphagus aquimaris sp. nov., isolated form marine sediment in Pohang, Korea.</title>
        <authorList>
            <person name="Kim J."/>
            <person name="Yoon S.-H."/>
            <person name="Lee S.-S."/>
        </authorList>
    </citation>
    <scope>NUCLEOTIDE SEQUENCE [LARGE SCALE GENOMIC DNA]</scope>
    <source>
        <strain evidence="1 2">F21</strain>
    </source>
</reference>
<protein>
    <submittedName>
        <fullName evidence="1">Uncharacterized protein</fullName>
    </submittedName>
</protein>
<dbReference type="EMBL" id="SMUW01000029">
    <property type="protein sequence ID" value="TDK47363.1"/>
    <property type="molecule type" value="Genomic_DNA"/>
</dbReference>
<proteinExistence type="predicted"/>
<dbReference type="Proteomes" id="UP000295438">
    <property type="component" value="Unassembled WGS sequence"/>
</dbReference>
<accession>A0A4R5V5U8</accession>
<evidence type="ECO:0000313" key="2">
    <source>
        <dbReference type="Proteomes" id="UP000295438"/>
    </source>
</evidence>
<comment type="caution">
    <text evidence="1">The sequence shown here is derived from an EMBL/GenBank/DDBJ whole genome shotgun (WGS) entry which is preliminary data.</text>
</comment>
<dbReference type="AlphaFoldDB" id="A0A4R5V5U8"/>
<keyword evidence="2" id="KW-1185">Reference proteome</keyword>
<sequence length="28" mass="3289">MLFDGRLEHNPVNLGNTTCQMLVVYFFE</sequence>
<organism evidence="1 2">
    <name type="scientific">Algoriphagus formosus</name>
    <dbReference type="NCBI Taxonomy" id="2007308"/>
    <lineage>
        <taxon>Bacteria</taxon>
        <taxon>Pseudomonadati</taxon>
        <taxon>Bacteroidota</taxon>
        <taxon>Cytophagia</taxon>
        <taxon>Cytophagales</taxon>
        <taxon>Cyclobacteriaceae</taxon>
        <taxon>Algoriphagus</taxon>
    </lineage>
</organism>
<evidence type="ECO:0000313" key="1">
    <source>
        <dbReference type="EMBL" id="TDK47363.1"/>
    </source>
</evidence>
<gene>
    <name evidence="1" type="ORF">E1898_05165</name>
</gene>